<feature type="transmembrane region" description="Helical" evidence="9">
    <location>
        <begin position="6"/>
        <end position="32"/>
    </location>
</feature>
<evidence type="ECO:0000313" key="10">
    <source>
        <dbReference type="EMBL" id="MDO1581278.1"/>
    </source>
</evidence>
<sequence>MATKDIVLAALFAAIIILLGIVPAISLGFIPVPVTAQSLGVMLAGAVLGAKRGVMATLLVMLIAAIGMPILAGGRGGIGVFMAPTTGYLIGWAFAAAVTGYLAERLITPEQTGLTQIVYFFIASVIGGIVVLYALGITWVAFFTGIGLSKAFLGSLIFIPGDILKAGIAALAGRAVMVGYPLLPQRA</sequence>
<keyword evidence="5 9" id="KW-0812">Transmembrane</keyword>
<evidence type="ECO:0000313" key="11">
    <source>
        <dbReference type="Proteomes" id="UP001169006"/>
    </source>
</evidence>
<dbReference type="Proteomes" id="UP001169006">
    <property type="component" value="Unassembled WGS sequence"/>
</dbReference>
<comment type="caution">
    <text evidence="10">The sequence shown here is derived from an EMBL/GenBank/DDBJ whole genome shotgun (WGS) entry which is preliminary data.</text>
</comment>
<feature type="transmembrane region" description="Helical" evidence="9">
    <location>
        <begin position="78"/>
        <end position="102"/>
    </location>
</feature>
<gene>
    <name evidence="10" type="ORF">Q2T52_04135</name>
</gene>
<dbReference type="RefSeq" id="WP_302075397.1">
    <property type="nucleotide sequence ID" value="NZ_JAUKWQ010000001.1"/>
</dbReference>
<organism evidence="10 11">
    <name type="scientific">Rhizobium oryzicola</name>
    <dbReference type="NCBI Taxonomy" id="1232668"/>
    <lineage>
        <taxon>Bacteria</taxon>
        <taxon>Pseudomonadati</taxon>
        <taxon>Pseudomonadota</taxon>
        <taxon>Alphaproteobacteria</taxon>
        <taxon>Hyphomicrobiales</taxon>
        <taxon>Rhizobiaceae</taxon>
        <taxon>Rhizobium/Agrobacterium group</taxon>
        <taxon>Rhizobium</taxon>
    </lineage>
</organism>
<dbReference type="PANTHER" id="PTHR34295">
    <property type="entry name" value="BIOTIN TRANSPORTER BIOY"/>
    <property type="match status" value="1"/>
</dbReference>
<comment type="similarity">
    <text evidence="2 8">Belongs to the BioY family.</text>
</comment>
<evidence type="ECO:0000256" key="7">
    <source>
        <dbReference type="ARBA" id="ARBA00023136"/>
    </source>
</evidence>
<keyword evidence="7 8" id="KW-0472">Membrane</keyword>
<feature type="transmembrane region" description="Helical" evidence="9">
    <location>
        <begin position="114"/>
        <end position="133"/>
    </location>
</feature>
<reference evidence="10" key="1">
    <citation type="journal article" date="2015" name="Int. J. Syst. Evol. Microbiol.">
        <title>Rhizobium oryzicola sp. nov., potential plant-growth-promoting endophytic bacteria isolated from rice roots.</title>
        <authorList>
            <person name="Zhang X.X."/>
            <person name="Gao J.S."/>
            <person name="Cao Y.H."/>
            <person name="Sheirdil R.A."/>
            <person name="Wang X.C."/>
            <person name="Zhang L."/>
        </authorList>
    </citation>
    <scope>NUCLEOTIDE SEQUENCE</scope>
    <source>
        <strain evidence="10">05753</strain>
    </source>
</reference>
<keyword evidence="3 8" id="KW-0813">Transport</keyword>
<evidence type="ECO:0000256" key="2">
    <source>
        <dbReference type="ARBA" id="ARBA00010692"/>
    </source>
</evidence>
<accession>A0ABT8SS77</accession>
<keyword evidence="4 8" id="KW-1003">Cell membrane</keyword>
<feature type="transmembrane region" description="Helical" evidence="9">
    <location>
        <begin position="53"/>
        <end position="72"/>
    </location>
</feature>
<keyword evidence="11" id="KW-1185">Reference proteome</keyword>
<dbReference type="EMBL" id="JAUKWQ010000001">
    <property type="protein sequence ID" value="MDO1581278.1"/>
    <property type="molecule type" value="Genomic_DNA"/>
</dbReference>
<proteinExistence type="inferred from homology"/>
<keyword evidence="6 9" id="KW-1133">Transmembrane helix</keyword>
<evidence type="ECO:0000256" key="5">
    <source>
        <dbReference type="ARBA" id="ARBA00022692"/>
    </source>
</evidence>
<evidence type="ECO:0000256" key="1">
    <source>
        <dbReference type="ARBA" id="ARBA00004651"/>
    </source>
</evidence>
<reference evidence="10" key="2">
    <citation type="submission" date="2023-07" db="EMBL/GenBank/DDBJ databases">
        <authorList>
            <person name="Sun H."/>
        </authorList>
    </citation>
    <scope>NUCLEOTIDE SEQUENCE</scope>
    <source>
        <strain evidence="10">05753</strain>
    </source>
</reference>
<dbReference type="Gene3D" id="1.10.1760.20">
    <property type="match status" value="1"/>
</dbReference>
<dbReference type="PIRSF" id="PIRSF016661">
    <property type="entry name" value="BioY"/>
    <property type="match status" value="1"/>
</dbReference>
<evidence type="ECO:0000256" key="8">
    <source>
        <dbReference type="PIRNR" id="PIRNR016661"/>
    </source>
</evidence>
<protein>
    <recommendedName>
        <fullName evidence="8">Biotin transporter</fullName>
    </recommendedName>
</protein>
<dbReference type="Pfam" id="PF02632">
    <property type="entry name" value="BioY"/>
    <property type="match status" value="1"/>
</dbReference>
<name>A0ABT8SS77_9HYPH</name>
<evidence type="ECO:0000256" key="4">
    <source>
        <dbReference type="ARBA" id="ARBA00022475"/>
    </source>
</evidence>
<comment type="subcellular location">
    <subcellularLocation>
        <location evidence="1 8">Cell membrane</location>
        <topology evidence="1 8">Multi-pass membrane protein</topology>
    </subcellularLocation>
</comment>
<evidence type="ECO:0000256" key="9">
    <source>
        <dbReference type="SAM" id="Phobius"/>
    </source>
</evidence>
<dbReference type="PANTHER" id="PTHR34295:SF4">
    <property type="entry name" value="BIOTIN TRANSPORTER BIOY-RELATED"/>
    <property type="match status" value="1"/>
</dbReference>
<dbReference type="InterPro" id="IPR003784">
    <property type="entry name" value="BioY"/>
</dbReference>
<evidence type="ECO:0000256" key="6">
    <source>
        <dbReference type="ARBA" id="ARBA00022989"/>
    </source>
</evidence>
<evidence type="ECO:0000256" key="3">
    <source>
        <dbReference type="ARBA" id="ARBA00022448"/>
    </source>
</evidence>